<feature type="transmembrane region" description="Helical" evidence="7">
    <location>
        <begin position="220"/>
        <end position="240"/>
    </location>
</feature>
<evidence type="ECO:0000259" key="9">
    <source>
        <dbReference type="PROSITE" id="PS51352"/>
    </source>
</evidence>
<gene>
    <name evidence="10" type="ORF">ACH5RR_034588</name>
</gene>
<feature type="chain" id="PRO_5044771654" description="Thioredoxin domain-containing protein" evidence="8">
    <location>
        <begin position="24"/>
        <end position="319"/>
    </location>
</feature>
<keyword evidence="5 7" id="KW-0472">Membrane</keyword>
<comment type="subcellular location">
    <subcellularLocation>
        <location evidence="1">Membrane</location>
        <topology evidence="1">Single-pass membrane protein</topology>
    </subcellularLocation>
</comment>
<dbReference type="SUPFAM" id="SSF52833">
    <property type="entry name" value="Thioredoxin-like"/>
    <property type="match status" value="1"/>
</dbReference>
<evidence type="ECO:0000256" key="8">
    <source>
        <dbReference type="SAM" id="SignalP"/>
    </source>
</evidence>
<keyword evidence="2 7" id="KW-0812">Transmembrane</keyword>
<evidence type="ECO:0000256" key="2">
    <source>
        <dbReference type="ARBA" id="ARBA00022692"/>
    </source>
</evidence>
<keyword evidence="6" id="KW-0325">Glycoprotein</keyword>
<organism evidence="10 11">
    <name type="scientific">Cinchona calisaya</name>
    <dbReference type="NCBI Taxonomy" id="153742"/>
    <lineage>
        <taxon>Eukaryota</taxon>
        <taxon>Viridiplantae</taxon>
        <taxon>Streptophyta</taxon>
        <taxon>Embryophyta</taxon>
        <taxon>Tracheophyta</taxon>
        <taxon>Spermatophyta</taxon>
        <taxon>Magnoliopsida</taxon>
        <taxon>eudicotyledons</taxon>
        <taxon>Gunneridae</taxon>
        <taxon>Pentapetalae</taxon>
        <taxon>asterids</taxon>
        <taxon>lamiids</taxon>
        <taxon>Gentianales</taxon>
        <taxon>Rubiaceae</taxon>
        <taxon>Cinchonoideae</taxon>
        <taxon>Cinchoneae</taxon>
        <taxon>Cinchona</taxon>
    </lineage>
</organism>
<dbReference type="InterPro" id="IPR044606">
    <property type="entry name" value="APRL4/6"/>
</dbReference>
<keyword evidence="4 7" id="KW-1133">Transmembrane helix</keyword>
<reference evidence="10 11" key="1">
    <citation type="submission" date="2024-11" db="EMBL/GenBank/DDBJ databases">
        <title>A near-complete genome assembly of Cinchona calisaya.</title>
        <authorList>
            <person name="Lian D.C."/>
            <person name="Zhao X.W."/>
            <person name="Wei L."/>
        </authorList>
    </citation>
    <scope>NUCLEOTIDE SEQUENCE [LARGE SCALE GENOMIC DNA]</scope>
    <source>
        <tissue evidence="10">Nenye</tissue>
    </source>
</reference>
<feature type="domain" description="Thioredoxin" evidence="9">
    <location>
        <begin position="51"/>
        <end position="172"/>
    </location>
</feature>
<dbReference type="PANTHER" id="PTHR46854">
    <property type="entry name" value="5'-ADENYLYLSULFATE REDUCTASE-LIKE 4-RELATED"/>
    <property type="match status" value="1"/>
</dbReference>
<evidence type="ECO:0000256" key="4">
    <source>
        <dbReference type="ARBA" id="ARBA00022989"/>
    </source>
</evidence>
<feature type="signal peptide" evidence="8">
    <location>
        <begin position="1"/>
        <end position="23"/>
    </location>
</feature>
<dbReference type="EMBL" id="JBJUIK010000014">
    <property type="protein sequence ID" value="KAL3504747.1"/>
    <property type="molecule type" value="Genomic_DNA"/>
</dbReference>
<dbReference type="AlphaFoldDB" id="A0ABD2YBC8"/>
<evidence type="ECO:0000256" key="7">
    <source>
        <dbReference type="SAM" id="Phobius"/>
    </source>
</evidence>
<dbReference type="Proteomes" id="UP001630127">
    <property type="component" value="Unassembled WGS sequence"/>
</dbReference>
<evidence type="ECO:0000256" key="6">
    <source>
        <dbReference type="ARBA" id="ARBA00023180"/>
    </source>
</evidence>
<evidence type="ECO:0000313" key="11">
    <source>
        <dbReference type="Proteomes" id="UP001630127"/>
    </source>
</evidence>
<sequence>MGILENLGALLTLLLIFGSLTWSESIRVQPSASAVCPLTTIKDSILGSQDVCLVDGIEPFHITGVIEGDEASLQRALHMIHGNKYDSVILIFYASWCPFSGTSRPTFSILASMFPSLPHFAIEESAVRPSTLSKYGVHSFPTIFLLNTTLIVRYYGSRTLDSLATFYEVVTGIKRATTNEISLDKIGCSLDHQKHNGSDPESCPFPWARSPENLLRHETYLALATIFVLVRLLYVFFPAVHRSARLAWRRYITNMRLRNLWEHPAVYLNRAKQLFNTLKEPCKRSNLQEGAMNAKVWASKSFASFSFRDASTSRIIPGC</sequence>
<dbReference type="InterPro" id="IPR036249">
    <property type="entry name" value="Thioredoxin-like_sf"/>
</dbReference>
<dbReference type="PANTHER" id="PTHR46854:SF1">
    <property type="entry name" value="5'-ADENYLYLSULFATE REDUCTASE-LIKE 4-RELATED"/>
    <property type="match status" value="1"/>
</dbReference>
<dbReference type="InterPro" id="IPR013766">
    <property type="entry name" value="Thioredoxin_domain"/>
</dbReference>
<comment type="caution">
    <text evidence="10">The sequence shown here is derived from an EMBL/GenBank/DDBJ whole genome shotgun (WGS) entry which is preliminary data.</text>
</comment>
<dbReference type="CDD" id="cd02999">
    <property type="entry name" value="PDI_a_ERp44_like"/>
    <property type="match status" value="1"/>
</dbReference>
<dbReference type="PROSITE" id="PS51352">
    <property type="entry name" value="THIOREDOXIN_2"/>
    <property type="match status" value="1"/>
</dbReference>
<evidence type="ECO:0000256" key="5">
    <source>
        <dbReference type="ARBA" id="ARBA00023136"/>
    </source>
</evidence>
<evidence type="ECO:0000256" key="3">
    <source>
        <dbReference type="ARBA" id="ARBA00022729"/>
    </source>
</evidence>
<dbReference type="Gene3D" id="3.40.30.10">
    <property type="entry name" value="Glutaredoxin"/>
    <property type="match status" value="1"/>
</dbReference>
<accession>A0ABD2YBC8</accession>
<evidence type="ECO:0000256" key="1">
    <source>
        <dbReference type="ARBA" id="ARBA00004167"/>
    </source>
</evidence>
<keyword evidence="11" id="KW-1185">Reference proteome</keyword>
<evidence type="ECO:0000313" key="10">
    <source>
        <dbReference type="EMBL" id="KAL3504747.1"/>
    </source>
</evidence>
<dbReference type="Pfam" id="PF00085">
    <property type="entry name" value="Thioredoxin"/>
    <property type="match status" value="1"/>
</dbReference>
<dbReference type="GO" id="GO:0016020">
    <property type="term" value="C:membrane"/>
    <property type="evidence" value="ECO:0007669"/>
    <property type="project" value="UniProtKB-SubCell"/>
</dbReference>
<keyword evidence="3 8" id="KW-0732">Signal</keyword>
<proteinExistence type="predicted"/>
<name>A0ABD2YBC8_9GENT</name>
<protein>
    <recommendedName>
        <fullName evidence="9">Thioredoxin domain-containing protein</fullName>
    </recommendedName>
</protein>